<evidence type="ECO:0000313" key="1">
    <source>
        <dbReference type="EMBL" id="TLD43548.1"/>
    </source>
</evidence>
<dbReference type="AlphaFoldDB" id="A0A533QFI6"/>
<sequence>MAKERNEEVCILFCILCGKGNEEDPEDLPHPILIFSMRQKHGILNSVNPILYKI</sequence>
<comment type="caution">
    <text evidence="1">The sequence shown here is derived from an EMBL/GenBank/DDBJ whole genome shotgun (WGS) entry which is preliminary data.</text>
</comment>
<dbReference type="Proteomes" id="UP000319783">
    <property type="component" value="Unassembled WGS sequence"/>
</dbReference>
<reference evidence="1 2" key="1">
    <citation type="submission" date="2019-04" db="EMBL/GenBank/DDBJ databases">
        <title>Genome of a novel bacterium Candidatus Jettenia ecosi reconstructed from metagenome of an anammox bioreactor.</title>
        <authorList>
            <person name="Mardanov A.V."/>
            <person name="Beletsky A.V."/>
            <person name="Ravin N.V."/>
            <person name="Botchkova E.A."/>
            <person name="Litti Y.V."/>
            <person name="Nozhevnikova A.N."/>
        </authorList>
    </citation>
    <scope>NUCLEOTIDE SEQUENCE [LARGE SCALE GENOMIC DNA]</scope>
    <source>
        <strain evidence="1">J2</strain>
    </source>
</reference>
<evidence type="ECO:0000313" key="2">
    <source>
        <dbReference type="Proteomes" id="UP000319783"/>
    </source>
</evidence>
<dbReference type="EMBL" id="SULG01000002">
    <property type="protein sequence ID" value="TLD43548.1"/>
    <property type="molecule type" value="Genomic_DNA"/>
</dbReference>
<proteinExistence type="predicted"/>
<protein>
    <submittedName>
        <fullName evidence="1">Uncharacterized protein</fullName>
    </submittedName>
</protein>
<gene>
    <name evidence="1" type="ORF">JETT_0179</name>
</gene>
<accession>A0A533QFI6</accession>
<organism evidence="1 2">
    <name type="scientific">Candidatus Jettenia ecosi</name>
    <dbReference type="NCBI Taxonomy" id="2494326"/>
    <lineage>
        <taxon>Bacteria</taxon>
        <taxon>Pseudomonadati</taxon>
        <taxon>Planctomycetota</taxon>
        <taxon>Candidatus Brocadiia</taxon>
        <taxon>Candidatus Brocadiales</taxon>
        <taxon>Candidatus Brocadiaceae</taxon>
        <taxon>Candidatus Jettenia</taxon>
    </lineage>
</organism>
<name>A0A533QFI6_9BACT</name>